<organism evidence="2 3">
    <name type="scientific">Panaeolus cyanescens</name>
    <dbReference type="NCBI Taxonomy" id="181874"/>
    <lineage>
        <taxon>Eukaryota</taxon>
        <taxon>Fungi</taxon>
        <taxon>Dikarya</taxon>
        <taxon>Basidiomycota</taxon>
        <taxon>Agaricomycotina</taxon>
        <taxon>Agaricomycetes</taxon>
        <taxon>Agaricomycetidae</taxon>
        <taxon>Agaricales</taxon>
        <taxon>Agaricineae</taxon>
        <taxon>Galeropsidaceae</taxon>
        <taxon>Panaeolus</taxon>
    </lineage>
</organism>
<comment type="caution">
    <text evidence="2">The sequence shown here is derived from an EMBL/GenBank/DDBJ whole genome shotgun (WGS) entry which is preliminary data.</text>
</comment>
<feature type="compositionally biased region" description="Basic and acidic residues" evidence="1">
    <location>
        <begin position="175"/>
        <end position="186"/>
    </location>
</feature>
<keyword evidence="3" id="KW-1185">Reference proteome</keyword>
<name>A0A409VKX1_9AGAR</name>
<protein>
    <submittedName>
        <fullName evidence="2">Uncharacterized protein</fullName>
    </submittedName>
</protein>
<dbReference type="InParanoid" id="A0A409VKX1"/>
<proteinExistence type="predicted"/>
<evidence type="ECO:0000313" key="3">
    <source>
        <dbReference type="Proteomes" id="UP000284842"/>
    </source>
</evidence>
<dbReference type="AlphaFoldDB" id="A0A409VKX1"/>
<gene>
    <name evidence="2" type="ORF">CVT24_008530</name>
</gene>
<feature type="region of interest" description="Disordered" evidence="1">
    <location>
        <begin position="113"/>
        <end position="196"/>
    </location>
</feature>
<sequence length="196" mass="21646">MQGQVIHFQKTCGGTPTKPEDFSYTFYPFSHPGAPHIVVSRVPPKFFILSLGEKMAKGLVDNSQVPNYEAYKPHLNAIETIYAQWTKEVDVSTMKADRSFAYTEEQDSFQFSAEKEVTSDDPGSSQDQSYVPPSHTAVPTSTFTLRSAGPSTLTKAMNTISTEKEHTSQHIAGKRRADDSPTRDSPHGGSKSVKKE</sequence>
<evidence type="ECO:0000256" key="1">
    <source>
        <dbReference type="SAM" id="MobiDB-lite"/>
    </source>
</evidence>
<feature type="compositionally biased region" description="Polar residues" evidence="1">
    <location>
        <begin position="121"/>
        <end position="161"/>
    </location>
</feature>
<dbReference type="Proteomes" id="UP000284842">
    <property type="component" value="Unassembled WGS sequence"/>
</dbReference>
<accession>A0A409VKX1</accession>
<dbReference type="EMBL" id="NHTK01006031">
    <property type="protein sequence ID" value="PPQ66915.1"/>
    <property type="molecule type" value="Genomic_DNA"/>
</dbReference>
<reference evidence="2 3" key="1">
    <citation type="journal article" date="2018" name="Evol. Lett.">
        <title>Horizontal gene cluster transfer increased hallucinogenic mushroom diversity.</title>
        <authorList>
            <person name="Reynolds H.T."/>
            <person name="Vijayakumar V."/>
            <person name="Gluck-Thaler E."/>
            <person name="Korotkin H.B."/>
            <person name="Matheny P.B."/>
            <person name="Slot J.C."/>
        </authorList>
    </citation>
    <scope>NUCLEOTIDE SEQUENCE [LARGE SCALE GENOMIC DNA]</scope>
    <source>
        <strain evidence="2 3">2629</strain>
    </source>
</reference>
<evidence type="ECO:0000313" key="2">
    <source>
        <dbReference type="EMBL" id="PPQ66915.1"/>
    </source>
</evidence>